<dbReference type="AlphaFoldDB" id="A0A1F5F4N8"/>
<evidence type="ECO:0000313" key="1">
    <source>
        <dbReference type="EMBL" id="OGD74560.1"/>
    </source>
</evidence>
<dbReference type="Proteomes" id="UP000177187">
    <property type="component" value="Unassembled WGS sequence"/>
</dbReference>
<organism evidence="1 2">
    <name type="scientific">Candidatus Coatesbacteria bacterium RBG_13_66_14</name>
    <dbReference type="NCBI Taxonomy" id="1817816"/>
    <lineage>
        <taxon>Bacteria</taxon>
        <taxon>Candidatus Coatesiibacteriota</taxon>
    </lineage>
</organism>
<reference evidence="1 2" key="1">
    <citation type="journal article" date="2016" name="Nat. Commun.">
        <title>Thousands of microbial genomes shed light on interconnected biogeochemical processes in an aquifer system.</title>
        <authorList>
            <person name="Anantharaman K."/>
            <person name="Brown C.T."/>
            <person name="Hug L.A."/>
            <person name="Sharon I."/>
            <person name="Castelle C.J."/>
            <person name="Probst A.J."/>
            <person name="Thomas B.C."/>
            <person name="Singh A."/>
            <person name="Wilkins M.J."/>
            <person name="Karaoz U."/>
            <person name="Brodie E.L."/>
            <person name="Williams K.H."/>
            <person name="Hubbard S.S."/>
            <person name="Banfield J.F."/>
        </authorList>
    </citation>
    <scope>NUCLEOTIDE SEQUENCE [LARGE SCALE GENOMIC DNA]</scope>
</reference>
<name>A0A1F5F4N8_9BACT</name>
<proteinExistence type="predicted"/>
<protein>
    <recommendedName>
        <fullName evidence="3">Outer membrane protein beta-barrel domain-containing protein</fullName>
    </recommendedName>
</protein>
<gene>
    <name evidence="1" type="ORF">A2Y64_00880</name>
</gene>
<comment type="caution">
    <text evidence="1">The sequence shown here is derived from an EMBL/GenBank/DDBJ whole genome shotgun (WGS) entry which is preliminary data.</text>
</comment>
<accession>A0A1F5F4N8</accession>
<dbReference type="EMBL" id="MFAF01000100">
    <property type="protein sequence ID" value="OGD74560.1"/>
    <property type="molecule type" value="Genomic_DNA"/>
</dbReference>
<evidence type="ECO:0000313" key="2">
    <source>
        <dbReference type="Proteomes" id="UP000177187"/>
    </source>
</evidence>
<evidence type="ECO:0008006" key="3">
    <source>
        <dbReference type="Google" id="ProtNLM"/>
    </source>
</evidence>
<sequence length="216" mass="23449">MKPTVVVLLFVALVASFSAEFSGKRGYGRFGFRAAYPIALTEPYPQSFENVASPEYTTSVYAALEGGVGFSDYLELTIGLNIHFATAGGSNDLGEEMPYYDLTVGEGSVAVGLNAYFIRGDIRPYGHVDLGVSFNYTDFDNAPGYTRSLALGLGVGVGCQFVFSEVFYLEPFVHYRLHASGAYTFEIDQPGYVPVEQDFLATPMVLCTGLGFGFLF</sequence>